<accession>A0ABV1JHH5</accession>
<dbReference type="RefSeq" id="WP_155765807.1">
    <property type="nucleotide sequence ID" value="NZ_JBECZB010000001.1"/>
</dbReference>
<keyword evidence="3" id="KW-1185">Reference proteome</keyword>
<protein>
    <submittedName>
        <fullName evidence="2">Uncharacterized protein</fullName>
    </submittedName>
</protein>
<feature type="region of interest" description="Disordered" evidence="1">
    <location>
        <begin position="29"/>
        <end position="49"/>
    </location>
</feature>
<comment type="caution">
    <text evidence="2">The sequence shown here is derived from an EMBL/GenBank/DDBJ whole genome shotgun (WGS) entry which is preliminary data.</text>
</comment>
<dbReference type="EMBL" id="JBECZB010000001">
    <property type="protein sequence ID" value="MEQ3509933.1"/>
    <property type="molecule type" value="Genomic_DNA"/>
</dbReference>
<evidence type="ECO:0000256" key="1">
    <source>
        <dbReference type="SAM" id="MobiDB-lite"/>
    </source>
</evidence>
<name>A0ABV1JHH5_NEIPO</name>
<evidence type="ECO:0000313" key="2">
    <source>
        <dbReference type="EMBL" id="MEQ3509933.1"/>
    </source>
</evidence>
<gene>
    <name evidence="2" type="ORF">ABM124_01050</name>
</gene>
<dbReference type="Proteomes" id="UP001447151">
    <property type="component" value="Unassembled WGS sequence"/>
</dbReference>
<proteinExistence type="predicted"/>
<reference evidence="2 3" key="1">
    <citation type="submission" date="2024-05" db="EMBL/GenBank/DDBJ databases">
        <authorList>
            <person name="Matzinger S.R."/>
            <person name="Bankers L."/>
            <person name="Rossheim A."/>
            <person name="Hetherington-Rauth M.C."/>
            <person name="Smith A."/>
            <person name="Baird S."/>
            <person name="Polanco D."/>
        </authorList>
    </citation>
    <scope>NUCLEOTIDE SEQUENCE [LARGE SCALE GENOMIC DNA]</scope>
    <source>
        <strain evidence="2 3">2024CJ-00066</strain>
    </source>
</reference>
<organism evidence="2 3">
    <name type="scientific">Neisseria polysaccharea</name>
    <dbReference type="NCBI Taxonomy" id="489"/>
    <lineage>
        <taxon>Bacteria</taxon>
        <taxon>Pseudomonadati</taxon>
        <taxon>Pseudomonadota</taxon>
        <taxon>Betaproteobacteria</taxon>
        <taxon>Neisseriales</taxon>
        <taxon>Neisseriaceae</taxon>
        <taxon>Neisseria</taxon>
    </lineage>
</organism>
<sequence>MPSEGKTPFRRHCRVCVPRRAAVFKPYAGTRAQPSGSRPRFCPKAGLKH</sequence>
<evidence type="ECO:0000313" key="3">
    <source>
        <dbReference type="Proteomes" id="UP001447151"/>
    </source>
</evidence>